<gene>
    <name evidence="1" type="ORF">SAMN02787118_101821</name>
</gene>
<proteinExistence type="predicted"/>
<sequence>MVLVVVVAALVLLSAAAVWVQTSRRSGTVIAVRRGRRFGKREV</sequence>
<dbReference type="AlphaFoldDB" id="A0A1I2AT98"/>
<dbReference type="Proteomes" id="UP000181942">
    <property type="component" value="Unassembled WGS sequence"/>
</dbReference>
<accession>A0A1I2AT98</accession>
<protein>
    <submittedName>
        <fullName evidence="1">Uncharacterized protein</fullName>
    </submittedName>
</protein>
<name>A0A1I2AT98_9ACTN</name>
<dbReference type="EMBL" id="FONR01000001">
    <property type="protein sequence ID" value="SFE47201.1"/>
    <property type="molecule type" value="Genomic_DNA"/>
</dbReference>
<organism evidence="1 2">
    <name type="scientific">Streptomyces mirabilis</name>
    <dbReference type="NCBI Taxonomy" id="68239"/>
    <lineage>
        <taxon>Bacteria</taxon>
        <taxon>Bacillati</taxon>
        <taxon>Actinomycetota</taxon>
        <taxon>Actinomycetes</taxon>
        <taxon>Kitasatosporales</taxon>
        <taxon>Streptomycetaceae</taxon>
        <taxon>Streptomyces</taxon>
    </lineage>
</organism>
<reference evidence="1 2" key="1">
    <citation type="submission" date="2016-10" db="EMBL/GenBank/DDBJ databases">
        <authorList>
            <person name="de Groot N.N."/>
        </authorList>
    </citation>
    <scope>NUCLEOTIDE SEQUENCE [LARGE SCALE GENOMIC DNA]</scope>
    <source>
        <strain evidence="1 2">OK461</strain>
    </source>
</reference>
<evidence type="ECO:0000313" key="1">
    <source>
        <dbReference type="EMBL" id="SFE47201.1"/>
    </source>
</evidence>
<evidence type="ECO:0000313" key="2">
    <source>
        <dbReference type="Proteomes" id="UP000181942"/>
    </source>
</evidence>